<comment type="similarity">
    <text evidence="2">Belongs to the ESF1 family.</text>
</comment>
<feature type="domain" description="ESF1 RRM" evidence="7">
    <location>
        <begin position="199"/>
        <end position="339"/>
    </location>
</feature>
<feature type="compositionally biased region" description="Acidic residues" evidence="5">
    <location>
        <begin position="398"/>
        <end position="408"/>
    </location>
</feature>
<dbReference type="OMA" id="DHDFAID"/>
<proteinExistence type="inferred from homology"/>
<dbReference type="InterPro" id="IPR012580">
    <property type="entry name" value="NUC153"/>
</dbReference>
<dbReference type="InterPro" id="IPR056750">
    <property type="entry name" value="RRM_ESF1"/>
</dbReference>
<evidence type="ECO:0000256" key="4">
    <source>
        <dbReference type="ARBA" id="ARBA00023242"/>
    </source>
</evidence>
<organism evidence="8 9">
    <name type="scientific">Gadus morhua</name>
    <name type="common">Atlantic cod</name>
    <dbReference type="NCBI Taxonomy" id="8049"/>
    <lineage>
        <taxon>Eukaryota</taxon>
        <taxon>Metazoa</taxon>
        <taxon>Chordata</taxon>
        <taxon>Craniata</taxon>
        <taxon>Vertebrata</taxon>
        <taxon>Euteleostomi</taxon>
        <taxon>Actinopterygii</taxon>
        <taxon>Neopterygii</taxon>
        <taxon>Teleostei</taxon>
        <taxon>Neoteleostei</taxon>
        <taxon>Acanthomorphata</taxon>
        <taxon>Zeiogadaria</taxon>
        <taxon>Gadariae</taxon>
        <taxon>Gadiformes</taxon>
        <taxon>Gadoidei</taxon>
        <taxon>Gadidae</taxon>
        <taxon>Gadus</taxon>
    </lineage>
</organism>
<dbReference type="InterPro" id="IPR039754">
    <property type="entry name" value="Esf1"/>
</dbReference>
<evidence type="ECO:0000259" key="7">
    <source>
        <dbReference type="Pfam" id="PF25121"/>
    </source>
</evidence>
<feature type="region of interest" description="Disordered" evidence="5">
    <location>
        <begin position="50"/>
        <end position="177"/>
    </location>
</feature>
<feature type="domain" description="NUC153" evidence="6">
    <location>
        <begin position="626"/>
        <end position="652"/>
    </location>
</feature>
<reference evidence="8" key="1">
    <citation type="submission" date="2025-08" db="UniProtKB">
        <authorList>
            <consortium name="Ensembl"/>
        </authorList>
    </citation>
    <scope>IDENTIFICATION</scope>
</reference>
<reference evidence="8" key="2">
    <citation type="submission" date="2025-09" db="UniProtKB">
        <authorList>
            <consortium name="Ensembl"/>
        </authorList>
    </citation>
    <scope>IDENTIFICATION</scope>
</reference>
<dbReference type="Pfam" id="PF08159">
    <property type="entry name" value="NUC153"/>
    <property type="match status" value="1"/>
</dbReference>
<keyword evidence="9" id="KW-1185">Reference proteome</keyword>
<feature type="compositionally biased region" description="Low complexity" evidence="5">
    <location>
        <begin position="684"/>
        <end position="693"/>
    </location>
</feature>
<dbReference type="GO" id="GO:0003723">
    <property type="term" value="F:RNA binding"/>
    <property type="evidence" value="ECO:0007669"/>
    <property type="project" value="TreeGrafter"/>
</dbReference>
<evidence type="ECO:0000259" key="6">
    <source>
        <dbReference type="Pfam" id="PF08159"/>
    </source>
</evidence>
<dbReference type="GeneTree" id="ENSGT00390000004881"/>
<dbReference type="Pfam" id="PF25121">
    <property type="entry name" value="RRM_ESF1"/>
    <property type="match status" value="1"/>
</dbReference>
<dbReference type="AlphaFoldDB" id="A0A8C4ZM15"/>
<dbReference type="Ensembl" id="ENSGMOT00000017193.2">
    <property type="protein sequence ID" value="ENSGMOP00000016774.2"/>
    <property type="gene ID" value="ENSGMOG00000015619.2"/>
</dbReference>
<accession>A0A8C4ZM15</accession>
<dbReference type="GO" id="GO:0006364">
    <property type="term" value="P:rRNA processing"/>
    <property type="evidence" value="ECO:0007669"/>
    <property type="project" value="InterPro"/>
</dbReference>
<feature type="compositionally biased region" description="Acidic residues" evidence="5">
    <location>
        <begin position="111"/>
        <end position="146"/>
    </location>
</feature>
<evidence type="ECO:0000256" key="5">
    <source>
        <dbReference type="SAM" id="MobiDB-lite"/>
    </source>
</evidence>
<feature type="region of interest" description="Disordered" evidence="5">
    <location>
        <begin position="395"/>
        <end position="428"/>
    </location>
</feature>
<name>A0A8C4ZM15_GADMO</name>
<keyword evidence="4" id="KW-0539">Nucleus</keyword>
<feature type="region of interest" description="Disordered" evidence="5">
    <location>
        <begin position="664"/>
        <end position="697"/>
    </location>
</feature>
<evidence type="ECO:0000256" key="1">
    <source>
        <dbReference type="ARBA" id="ARBA00004604"/>
    </source>
</evidence>
<protein>
    <submittedName>
        <fullName evidence="8">ESF1, nucleolar pre-rRNA processing protein, homolog (S. cerevisiae)</fullName>
    </submittedName>
</protein>
<feature type="compositionally biased region" description="Acidic residues" evidence="5">
    <location>
        <begin position="158"/>
        <end position="169"/>
    </location>
</feature>
<comment type="subcellular location">
    <subcellularLocation>
        <location evidence="1">Nucleus</location>
        <location evidence="1">Nucleolus</location>
    </subcellularLocation>
</comment>
<feature type="compositionally biased region" description="Basic and acidic residues" evidence="5">
    <location>
        <begin position="414"/>
        <end position="428"/>
    </location>
</feature>
<dbReference type="PANTHER" id="PTHR12202:SF0">
    <property type="entry name" value="ESF1 HOMOLOG"/>
    <property type="match status" value="1"/>
</dbReference>
<dbReference type="GO" id="GO:0005730">
    <property type="term" value="C:nucleolus"/>
    <property type="evidence" value="ECO:0007669"/>
    <property type="project" value="UniProtKB-SubCell"/>
</dbReference>
<dbReference type="PANTHER" id="PTHR12202">
    <property type="entry name" value="ESF1 HOMOLOG"/>
    <property type="match status" value="1"/>
</dbReference>
<sequence>VVMSNKPNEDARFRRVQKDPRFWEMPDREKKVQIDKRFQAMFKDKRFQVKQTVDKRGRPVNHTAKEDLRRFYNLSESEGEEVEEPGKKEGKKKVAVKTGAPSKEGLNKIEEGEEDDSELEGGSADEEESAEEESGLDSGSEDDSEPDLARGVGNVETSSDEDEEEDEVESLLRREEEEIQHDWGDLCKDAPRGEEVWPRLAVCNLDWDRLKAKDLLALFNSFKPAGGVVLSVKIYPSEFGKERLQMEQSQGPLELLVSLPEDPEKDSEEEKVHREKLRDYQFKRLRYFFAVVECDSAETAAKIYSECDGFEYESSSSILDLRFIPDDVVFDEEPKEVATEVELTTYTPKMFTSSAAATSKVEVTWDETDHDRIQALNRHFNKSDLMDMDFNAYLASSSEEEEEQEEEQAGAVEPEEKAEDKPKKSGEEQIARYRELLKGIQQKESQQRGDNEMEMEVSWVPGLRETTERLVKKKMEVQEQRTPWEDYLEKKKERRKQRRNQEVGPLICEHRGGIGRRGCLCCVFDVVIHTQQQRVSFPRGRRSPTSLMKMMKMTFRQTWTLTTPTSLRSWAEMSLLMGDDEDEKHNHFNFEKIVELQNLSKKKKKKLQKKSQEDLPKDNFQVDVADPRFQAVFTSHLFNLDPSDPNFRKTRGTDTIVAEKLRRRAQQETHRRRKQEVPTQIQEAAVAGSAAGGAEKKSLDPSLSLLVKSVKNKTQQFQAGKKPRLM</sequence>
<evidence type="ECO:0000313" key="8">
    <source>
        <dbReference type="Ensembl" id="ENSGMOP00000016774.2"/>
    </source>
</evidence>
<evidence type="ECO:0000256" key="3">
    <source>
        <dbReference type="ARBA" id="ARBA00023054"/>
    </source>
</evidence>
<feature type="compositionally biased region" description="Basic and acidic residues" evidence="5">
    <location>
        <begin position="50"/>
        <end position="70"/>
    </location>
</feature>
<evidence type="ECO:0000313" key="9">
    <source>
        <dbReference type="Proteomes" id="UP000694546"/>
    </source>
</evidence>
<dbReference type="Proteomes" id="UP000694546">
    <property type="component" value="Chromosome 3"/>
</dbReference>
<keyword evidence="3" id="KW-0175">Coiled coil</keyword>
<evidence type="ECO:0000256" key="2">
    <source>
        <dbReference type="ARBA" id="ARBA00009087"/>
    </source>
</evidence>